<name>A0AAW2YL33_9EUKA</name>
<dbReference type="AlphaFoldDB" id="A0AAW2YL33"/>
<evidence type="ECO:0000256" key="2">
    <source>
        <dbReference type="ARBA" id="ARBA00006375"/>
    </source>
</evidence>
<evidence type="ECO:0000313" key="11">
    <source>
        <dbReference type="EMBL" id="KAL0477744.1"/>
    </source>
</evidence>
<comment type="subcellular location">
    <subcellularLocation>
        <location evidence="1">Membrane</location>
        <topology evidence="1">Multi-pass membrane protein</topology>
    </subcellularLocation>
</comment>
<dbReference type="PRINTS" id="PR00926">
    <property type="entry name" value="MITOCARRIER"/>
</dbReference>
<dbReference type="InterPro" id="IPR018108">
    <property type="entry name" value="MCP_transmembrane"/>
</dbReference>
<evidence type="ECO:0000256" key="6">
    <source>
        <dbReference type="ARBA" id="ARBA00022989"/>
    </source>
</evidence>
<keyword evidence="6 10" id="KW-1133">Transmembrane helix</keyword>
<gene>
    <name evidence="12" type="ORF">AKO1_009766</name>
    <name evidence="11" type="ORF">AKO1_013392</name>
</gene>
<dbReference type="PANTHER" id="PTHR45683">
    <property type="entry name" value="MITOCHONDRIAL NICOTINAMIDE ADENINE DINUCLEOTIDE TRANSPORTER 1-RELATED-RELATED"/>
    <property type="match status" value="1"/>
</dbReference>
<dbReference type="GO" id="GO:0015215">
    <property type="term" value="F:nucleotide transmembrane transporter activity"/>
    <property type="evidence" value="ECO:0007669"/>
    <property type="project" value="UniProtKB-ARBA"/>
</dbReference>
<feature type="repeat" description="Solcar" evidence="8">
    <location>
        <begin position="224"/>
        <end position="313"/>
    </location>
</feature>
<proteinExistence type="inferred from homology"/>
<evidence type="ECO:0000256" key="1">
    <source>
        <dbReference type="ARBA" id="ARBA00004141"/>
    </source>
</evidence>
<keyword evidence="3 9" id="KW-0813">Transport</keyword>
<feature type="repeat" description="Solcar" evidence="8">
    <location>
        <begin position="115"/>
        <end position="211"/>
    </location>
</feature>
<feature type="transmembrane region" description="Helical" evidence="10">
    <location>
        <begin position="117"/>
        <end position="138"/>
    </location>
</feature>
<feature type="transmembrane region" description="Helical" evidence="10">
    <location>
        <begin position="231"/>
        <end position="250"/>
    </location>
</feature>
<evidence type="ECO:0000256" key="10">
    <source>
        <dbReference type="SAM" id="Phobius"/>
    </source>
</evidence>
<keyword evidence="13" id="KW-1185">Reference proteome</keyword>
<keyword evidence="4 8" id="KW-0812">Transmembrane</keyword>
<evidence type="ECO:0000313" key="13">
    <source>
        <dbReference type="Proteomes" id="UP001431209"/>
    </source>
</evidence>
<dbReference type="GO" id="GO:0016020">
    <property type="term" value="C:membrane"/>
    <property type="evidence" value="ECO:0007669"/>
    <property type="project" value="UniProtKB-SubCell"/>
</dbReference>
<evidence type="ECO:0000256" key="8">
    <source>
        <dbReference type="PROSITE-ProRule" id="PRU00282"/>
    </source>
</evidence>
<dbReference type="InterPro" id="IPR002067">
    <property type="entry name" value="MCP"/>
</dbReference>
<dbReference type="InterPro" id="IPR023395">
    <property type="entry name" value="MCP_dom_sf"/>
</dbReference>
<reference evidence="11 13" key="1">
    <citation type="submission" date="2024-03" db="EMBL/GenBank/DDBJ databases">
        <title>The Acrasis kona genome and developmental transcriptomes reveal deep origins of eukaryotic multicellular pathways.</title>
        <authorList>
            <person name="Sheikh S."/>
            <person name="Fu C.-J."/>
            <person name="Brown M.W."/>
            <person name="Baldauf S.L."/>
        </authorList>
    </citation>
    <scope>NUCLEOTIDE SEQUENCE [LARGE SCALE GENOMIC DNA]</scope>
    <source>
        <strain evidence="11 13">ATCC MYA-3509</strain>
    </source>
</reference>
<feature type="transmembrane region" description="Helical" evidence="10">
    <location>
        <begin position="183"/>
        <end position="203"/>
    </location>
</feature>
<dbReference type="EMBL" id="JAOPGA020001744">
    <property type="protein sequence ID" value="KAL0491013.1"/>
    <property type="molecule type" value="Genomic_DNA"/>
</dbReference>
<comment type="caution">
    <text evidence="11">The sequence shown here is derived from an EMBL/GenBank/DDBJ whole genome shotgun (WGS) entry which is preliminary data.</text>
</comment>
<evidence type="ECO:0000256" key="5">
    <source>
        <dbReference type="ARBA" id="ARBA00022737"/>
    </source>
</evidence>
<keyword evidence="7 8" id="KW-0472">Membrane</keyword>
<evidence type="ECO:0000256" key="9">
    <source>
        <dbReference type="RuleBase" id="RU000488"/>
    </source>
</evidence>
<dbReference type="InterPro" id="IPR044712">
    <property type="entry name" value="SLC25A32-like"/>
</dbReference>
<evidence type="ECO:0000256" key="3">
    <source>
        <dbReference type="ARBA" id="ARBA00022448"/>
    </source>
</evidence>
<protein>
    <submittedName>
        <fullName evidence="11">Folate transporter</fullName>
    </submittedName>
</protein>
<accession>A0AAW2YL33</accession>
<feature type="transmembrane region" description="Helical" evidence="10">
    <location>
        <begin position="75"/>
        <end position="97"/>
    </location>
</feature>
<dbReference type="EMBL" id="JAOPGA020000230">
    <property type="protein sequence ID" value="KAL0477744.1"/>
    <property type="molecule type" value="Genomic_DNA"/>
</dbReference>
<dbReference type="SUPFAM" id="SSF103506">
    <property type="entry name" value="Mitochondrial carrier"/>
    <property type="match status" value="1"/>
</dbReference>
<evidence type="ECO:0000256" key="7">
    <source>
        <dbReference type="ARBA" id="ARBA00023136"/>
    </source>
</evidence>
<comment type="similarity">
    <text evidence="2 9">Belongs to the mitochondrial carrier (TC 2.A.29) family.</text>
</comment>
<sequence>MSDGSFKLDSKALIAGFSSGAVTNLLLHPLDSVKTRLQSQGRTDKFEVFKPKHHGYFAETIVGTKEIIKNEGWRALYQGVGSSVIGASVSWGLYFFIYNSVKSRYEKNGQTPLTRYLILSSVTAGLATCLATHPIWLVKTRMQLQNKKSLEKIVDPLSGRVVVPYKNSLDAVKRIISEEGLSALYIGLIPSLFLISHGVINFVCYDELKSFYLKRRKNKGDNNLNALEGFVIGYLTKLVAVVSTYPLQVVKTRLQDQKNKYHHVRYDGMIDAFFKMKKYEGYRTFFRGIIPHVVRTAPSGAITFMLYEQIMNVLNKIPV</sequence>
<organism evidence="11 13">
    <name type="scientific">Acrasis kona</name>
    <dbReference type="NCBI Taxonomy" id="1008807"/>
    <lineage>
        <taxon>Eukaryota</taxon>
        <taxon>Discoba</taxon>
        <taxon>Heterolobosea</taxon>
        <taxon>Tetramitia</taxon>
        <taxon>Eutetramitia</taxon>
        <taxon>Acrasidae</taxon>
        <taxon>Acrasis</taxon>
    </lineage>
</organism>
<evidence type="ECO:0000256" key="4">
    <source>
        <dbReference type="ARBA" id="ARBA00022692"/>
    </source>
</evidence>
<feature type="repeat" description="Solcar" evidence="8">
    <location>
        <begin position="7"/>
        <end position="104"/>
    </location>
</feature>
<dbReference type="Gene3D" id="1.50.40.10">
    <property type="entry name" value="Mitochondrial carrier domain"/>
    <property type="match status" value="1"/>
</dbReference>
<dbReference type="PROSITE" id="PS50920">
    <property type="entry name" value="SOLCAR"/>
    <property type="match status" value="3"/>
</dbReference>
<evidence type="ECO:0000313" key="12">
    <source>
        <dbReference type="EMBL" id="KAL0491013.1"/>
    </source>
</evidence>
<keyword evidence="5" id="KW-0677">Repeat</keyword>
<dbReference type="Pfam" id="PF00153">
    <property type="entry name" value="Mito_carr"/>
    <property type="match status" value="3"/>
</dbReference>
<dbReference type="Proteomes" id="UP001431209">
    <property type="component" value="Unassembled WGS sequence"/>
</dbReference>